<gene>
    <name evidence="1" type="ORF">DO021_20410</name>
</gene>
<evidence type="ECO:0000313" key="1">
    <source>
        <dbReference type="EMBL" id="RAM00182.1"/>
    </source>
</evidence>
<comment type="caution">
    <text evidence="1">The sequence shown here is derived from an EMBL/GenBank/DDBJ whole genome shotgun (WGS) entry which is preliminary data.</text>
</comment>
<evidence type="ECO:0000313" key="2">
    <source>
        <dbReference type="Proteomes" id="UP000248798"/>
    </source>
</evidence>
<dbReference type="EMBL" id="QLNI01000059">
    <property type="protein sequence ID" value="RAM00182.1"/>
    <property type="molecule type" value="Genomic_DNA"/>
</dbReference>
<proteinExistence type="predicted"/>
<dbReference type="AlphaFoldDB" id="A0A328F9V1"/>
<dbReference type="Proteomes" id="UP000248798">
    <property type="component" value="Unassembled WGS sequence"/>
</dbReference>
<reference evidence="1 2" key="1">
    <citation type="submission" date="2018-06" db="EMBL/GenBank/DDBJ databases">
        <title>Complete Genome Sequence of Desulfobacter hydrogenophilus (DSM3380).</title>
        <authorList>
            <person name="Marietou A."/>
            <person name="Schreiber L."/>
            <person name="Marshall I."/>
            <person name="Jorgensen B."/>
        </authorList>
    </citation>
    <scope>NUCLEOTIDE SEQUENCE [LARGE SCALE GENOMIC DNA]</scope>
    <source>
        <strain evidence="1 2">DSM 3380</strain>
    </source>
</reference>
<sequence length="73" mass="8279">MNHLKRIFQHVNLKEEGLPEELFPTGVSRLKPVAIICNSDNWSNITSSSPAFLEIIAGHLSYHYSTLRKNSDL</sequence>
<accession>A0A328F9V1</accession>
<organism evidence="1 2">
    <name type="scientific">Desulfobacter hydrogenophilus</name>
    <dbReference type="NCBI Taxonomy" id="2291"/>
    <lineage>
        <taxon>Bacteria</taxon>
        <taxon>Pseudomonadati</taxon>
        <taxon>Thermodesulfobacteriota</taxon>
        <taxon>Desulfobacteria</taxon>
        <taxon>Desulfobacterales</taxon>
        <taxon>Desulfobacteraceae</taxon>
        <taxon>Desulfobacter</taxon>
    </lineage>
</organism>
<protein>
    <submittedName>
        <fullName evidence="1">Uncharacterized protein</fullName>
    </submittedName>
</protein>
<name>A0A328F9V1_9BACT</name>